<organism evidence="2 3">
    <name type="scientific">Thiohalorhabdus methylotrophus</name>
    <dbReference type="NCBI Taxonomy" id="3242694"/>
    <lineage>
        <taxon>Bacteria</taxon>
        <taxon>Pseudomonadati</taxon>
        <taxon>Pseudomonadota</taxon>
        <taxon>Gammaproteobacteria</taxon>
        <taxon>Thiohalorhabdales</taxon>
        <taxon>Thiohalorhabdaceae</taxon>
        <taxon>Thiohalorhabdus</taxon>
    </lineage>
</organism>
<dbReference type="Proteomes" id="UP001575181">
    <property type="component" value="Unassembled WGS sequence"/>
</dbReference>
<proteinExistence type="predicted"/>
<dbReference type="EMBL" id="JBGUAW010000005">
    <property type="protein sequence ID" value="MFA9460837.1"/>
    <property type="molecule type" value="Genomic_DNA"/>
</dbReference>
<reference evidence="2 3" key="1">
    <citation type="submission" date="2024-08" db="EMBL/GenBank/DDBJ databases">
        <title>Whole-genome sequencing of halo(alkali)philic microorganisms from hypersaline lakes.</title>
        <authorList>
            <person name="Sorokin D.Y."/>
            <person name="Merkel A.Y."/>
            <person name="Messina E."/>
            <person name="Yakimov M."/>
        </authorList>
    </citation>
    <scope>NUCLEOTIDE SEQUENCE [LARGE SCALE GENOMIC DNA]</scope>
    <source>
        <strain evidence="2 3">Cl-TMA</strain>
    </source>
</reference>
<keyword evidence="3" id="KW-1185">Reference proteome</keyword>
<evidence type="ECO:0000256" key="1">
    <source>
        <dbReference type="SAM" id="MobiDB-lite"/>
    </source>
</evidence>
<comment type="caution">
    <text evidence="2">The sequence shown here is derived from an EMBL/GenBank/DDBJ whole genome shotgun (WGS) entry which is preliminary data.</text>
</comment>
<protein>
    <submittedName>
        <fullName evidence="2">Uncharacterized protein</fullName>
    </submittedName>
</protein>
<dbReference type="RefSeq" id="WP_373655623.1">
    <property type="nucleotide sequence ID" value="NZ_JBGUAW010000005.1"/>
</dbReference>
<name>A0ABV4TV39_9GAMM</name>
<gene>
    <name evidence="2" type="ORF">ACERLL_08370</name>
</gene>
<evidence type="ECO:0000313" key="2">
    <source>
        <dbReference type="EMBL" id="MFA9460837.1"/>
    </source>
</evidence>
<feature type="region of interest" description="Disordered" evidence="1">
    <location>
        <begin position="58"/>
        <end position="77"/>
    </location>
</feature>
<accession>A0ABV4TV39</accession>
<sequence length="77" mass="8812">MDVKRSNEGHGEYILTFDKDEIEDLADPVMGKAAQMSRSLLDLGYVLREAKYAMRDNFRQPPHAFNEQAPKQPSVED</sequence>
<evidence type="ECO:0000313" key="3">
    <source>
        <dbReference type="Proteomes" id="UP001575181"/>
    </source>
</evidence>